<dbReference type="GO" id="GO:0006508">
    <property type="term" value="P:proteolysis"/>
    <property type="evidence" value="ECO:0007669"/>
    <property type="project" value="UniProtKB-KW"/>
</dbReference>
<protein>
    <submittedName>
        <fullName evidence="9">Carboxypeptidase</fullName>
    </submittedName>
</protein>
<dbReference type="RefSeq" id="WP_101175117.1">
    <property type="nucleotide sequence ID" value="NZ_PISE01000003.1"/>
</dbReference>
<evidence type="ECO:0000256" key="1">
    <source>
        <dbReference type="ARBA" id="ARBA00001947"/>
    </source>
</evidence>
<keyword evidence="6" id="KW-0482">Metalloprotease</keyword>
<reference evidence="9 10" key="1">
    <citation type="journal article" date="2003" name="Int. J. Syst. Evol. Microbiol.">
        <title>Bacillus nealsonii sp. nov., isolated from a spacecraft-assembly facility, whose spores are gamma-radiation resistant.</title>
        <authorList>
            <person name="Venkateswaran K."/>
            <person name="Kempf M."/>
            <person name="Chen F."/>
            <person name="Satomi M."/>
            <person name="Nicholson W."/>
            <person name="Kern R."/>
        </authorList>
    </citation>
    <scope>NUCLEOTIDE SEQUENCE [LARGE SCALE GENOMIC DNA]</scope>
    <source>
        <strain evidence="9 10">FO-92</strain>
    </source>
</reference>
<comment type="cofactor">
    <cofactor evidence="1">
        <name>Zn(2+)</name>
        <dbReference type="ChEBI" id="CHEBI:29105"/>
    </cofactor>
</comment>
<keyword evidence="5" id="KW-0862">Zinc</keyword>
<evidence type="ECO:0000256" key="4">
    <source>
        <dbReference type="ARBA" id="ARBA00022801"/>
    </source>
</evidence>
<organism evidence="9 10">
    <name type="scientific">Niallia nealsonii</name>
    <dbReference type="NCBI Taxonomy" id="115979"/>
    <lineage>
        <taxon>Bacteria</taxon>
        <taxon>Bacillati</taxon>
        <taxon>Bacillota</taxon>
        <taxon>Bacilli</taxon>
        <taxon>Bacillales</taxon>
        <taxon>Bacillaceae</taxon>
        <taxon>Niallia</taxon>
    </lineage>
</organism>
<dbReference type="SUPFAM" id="SSF53187">
    <property type="entry name" value="Zn-dependent exopeptidases"/>
    <property type="match status" value="1"/>
</dbReference>
<dbReference type="PRINTS" id="PR00765">
    <property type="entry name" value="CRBOXYPTASEA"/>
</dbReference>
<evidence type="ECO:0000313" key="10">
    <source>
        <dbReference type="Proteomes" id="UP000233375"/>
    </source>
</evidence>
<evidence type="ECO:0000313" key="9">
    <source>
        <dbReference type="EMBL" id="PKG25397.1"/>
    </source>
</evidence>
<keyword evidence="10" id="KW-1185">Reference proteome</keyword>
<dbReference type="GO" id="GO:0008270">
    <property type="term" value="F:zinc ion binding"/>
    <property type="evidence" value="ECO:0007669"/>
    <property type="project" value="InterPro"/>
</dbReference>
<evidence type="ECO:0000256" key="2">
    <source>
        <dbReference type="ARBA" id="ARBA00005988"/>
    </source>
</evidence>
<sequence length="324" mass="37416">MKKIMIILLLWQLLFIPIISKAAVIDSGKPYSYKEYQQDVWLLKSKYKDRLQVETIGTSEYGRKLYAIRLGSGKQNILMIGSHHGREWITSLLLMNMVENYASSSTLNKELADVSIWFVPMLNPDGVTIQQGEIDKFPFFAKRNIKKMNEGSTDFSKWKSNGLGIDLNRQYSAGWDELHYASKRPSYKNYKGHQPFEAKEVKAIVEFTKKIKPSIAISYHSSGQEIYWQYRNGEHTERDRKIAEKISAATGYKLGIPDEDAIGAGYTDWFIHKYKLPALTIEICPLIEETNPPLDTFAEEWERNKEIPKILIQEAKKLEDAHKK</sequence>
<comment type="similarity">
    <text evidence="2 7">Belongs to the peptidase M14 family.</text>
</comment>
<evidence type="ECO:0000256" key="6">
    <source>
        <dbReference type="ARBA" id="ARBA00023049"/>
    </source>
</evidence>
<dbReference type="GO" id="GO:0004181">
    <property type="term" value="F:metallocarboxypeptidase activity"/>
    <property type="evidence" value="ECO:0007669"/>
    <property type="project" value="InterPro"/>
</dbReference>
<feature type="domain" description="Peptidase M14" evidence="8">
    <location>
        <begin position="29"/>
        <end position="315"/>
    </location>
</feature>
<dbReference type="Pfam" id="PF00246">
    <property type="entry name" value="Peptidase_M14"/>
    <property type="match status" value="1"/>
</dbReference>
<keyword evidence="9" id="KW-0121">Carboxypeptidase</keyword>
<feature type="active site" description="Proton donor/acceptor" evidence="7">
    <location>
        <position position="282"/>
    </location>
</feature>
<dbReference type="OrthoDB" id="9802862at2"/>
<evidence type="ECO:0000256" key="5">
    <source>
        <dbReference type="ARBA" id="ARBA00022833"/>
    </source>
</evidence>
<evidence type="ECO:0000256" key="3">
    <source>
        <dbReference type="ARBA" id="ARBA00022670"/>
    </source>
</evidence>
<name>A0A2N0Z7C2_9BACI</name>
<dbReference type="SMART" id="SM00631">
    <property type="entry name" value="Zn_pept"/>
    <property type="match status" value="1"/>
</dbReference>
<keyword evidence="3" id="KW-0645">Protease</keyword>
<dbReference type="AlphaFoldDB" id="A0A2N0Z7C2"/>
<dbReference type="GO" id="GO:0005615">
    <property type="term" value="C:extracellular space"/>
    <property type="evidence" value="ECO:0007669"/>
    <property type="project" value="TreeGrafter"/>
</dbReference>
<dbReference type="EMBL" id="PISE01000003">
    <property type="protein sequence ID" value="PKG25397.1"/>
    <property type="molecule type" value="Genomic_DNA"/>
</dbReference>
<keyword evidence="4" id="KW-0378">Hydrolase</keyword>
<gene>
    <name evidence="9" type="ORF">CWS01_00720</name>
</gene>
<comment type="caution">
    <text evidence="9">The sequence shown here is derived from an EMBL/GenBank/DDBJ whole genome shotgun (WGS) entry which is preliminary data.</text>
</comment>
<dbReference type="Gene3D" id="3.40.630.10">
    <property type="entry name" value="Zn peptidases"/>
    <property type="match status" value="1"/>
</dbReference>
<dbReference type="PANTHER" id="PTHR11705:SF143">
    <property type="entry name" value="SLL0236 PROTEIN"/>
    <property type="match status" value="1"/>
</dbReference>
<dbReference type="Proteomes" id="UP000233375">
    <property type="component" value="Unassembled WGS sequence"/>
</dbReference>
<dbReference type="InterPro" id="IPR000834">
    <property type="entry name" value="Peptidase_M14"/>
</dbReference>
<accession>A0A2N0Z7C2</accession>
<evidence type="ECO:0000259" key="8">
    <source>
        <dbReference type="PROSITE" id="PS52035"/>
    </source>
</evidence>
<evidence type="ECO:0000256" key="7">
    <source>
        <dbReference type="PROSITE-ProRule" id="PRU01379"/>
    </source>
</evidence>
<proteinExistence type="inferred from homology"/>
<dbReference type="PANTHER" id="PTHR11705">
    <property type="entry name" value="PROTEASE FAMILY M14 CARBOXYPEPTIDASE A,B"/>
    <property type="match status" value="1"/>
</dbReference>
<dbReference type="PROSITE" id="PS52035">
    <property type="entry name" value="PEPTIDASE_M14"/>
    <property type="match status" value="1"/>
</dbReference>